<keyword evidence="4 6" id="KW-0443">Lipid metabolism</keyword>
<evidence type="ECO:0000256" key="6">
    <source>
        <dbReference type="HAMAP-Rule" id="MF_00387"/>
    </source>
</evidence>
<dbReference type="InterPro" id="IPR029098">
    <property type="entry name" value="Acetyltransf_C"/>
</dbReference>
<dbReference type="GO" id="GO:0016020">
    <property type="term" value="C:membrane"/>
    <property type="evidence" value="ECO:0007669"/>
    <property type="project" value="GOC"/>
</dbReference>
<dbReference type="AlphaFoldDB" id="A0A1M6CLH7"/>
<dbReference type="InterPro" id="IPR011004">
    <property type="entry name" value="Trimer_LpxA-like_sf"/>
</dbReference>
<evidence type="ECO:0000256" key="4">
    <source>
        <dbReference type="ARBA" id="ARBA00023098"/>
    </source>
</evidence>
<keyword evidence="3 6" id="KW-0808">Transferase</keyword>
<keyword evidence="9" id="KW-1185">Reference proteome</keyword>
<evidence type="ECO:0000313" key="9">
    <source>
        <dbReference type="Proteomes" id="UP000183994"/>
    </source>
</evidence>
<dbReference type="EC" id="2.3.1.129" evidence="6"/>
<evidence type="ECO:0000256" key="1">
    <source>
        <dbReference type="ARBA" id="ARBA00022516"/>
    </source>
</evidence>
<dbReference type="PANTHER" id="PTHR43480">
    <property type="entry name" value="ACYL-[ACYL-CARRIER-PROTEIN]--UDP-N-ACETYLGLUCOSAMINE O-ACYLTRANSFERASE"/>
    <property type="match status" value="1"/>
</dbReference>
<dbReference type="InterPro" id="IPR037157">
    <property type="entry name" value="Acetyltransf_C_sf"/>
</dbReference>
<dbReference type="GO" id="GO:0005737">
    <property type="term" value="C:cytoplasm"/>
    <property type="evidence" value="ECO:0007669"/>
    <property type="project" value="UniProtKB-SubCell"/>
</dbReference>
<dbReference type="PANTHER" id="PTHR43480:SF1">
    <property type="entry name" value="ACYL-[ACYL-CARRIER-PROTEIN]--UDP-N-ACETYLGLUCOSAMINE O-ACYLTRANSFERASE, MITOCHONDRIAL-RELATED"/>
    <property type="match status" value="1"/>
</dbReference>
<dbReference type="OrthoDB" id="9807278at2"/>
<evidence type="ECO:0000256" key="3">
    <source>
        <dbReference type="ARBA" id="ARBA00022679"/>
    </source>
</evidence>
<dbReference type="Pfam" id="PF00132">
    <property type="entry name" value="Hexapep"/>
    <property type="match status" value="1"/>
</dbReference>
<feature type="domain" description="UDP N-acetylglucosamine O-acyltransferase C-terminal" evidence="7">
    <location>
        <begin position="174"/>
        <end position="254"/>
    </location>
</feature>
<keyword evidence="5 6" id="KW-0012">Acyltransferase</keyword>
<proteinExistence type="inferred from homology"/>
<comment type="subunit">
    <text evidence="6">Homotrimer.</text>
</comment>
<dbReference type="RefSeq" id="WP_073472109.1">
    <property type="nucleotide sequence ID" value="NZ_FQZU01000001.1"/>
</dbReference>
<dbReference type="HAMAP" id="MF_00387">
    <property type="entry name" value="LpxA"/>
    <property type="match status" value="1"/>
</dbReference>
<keyword evidence="6" id="KW-0963">Cytoplasm</keyword>
<reference evidence="9" key="1">
    <citation type="submission" date="2016-11" db="EMBL/GenBank/DDBJ databases">
        <authorList>
            <person name="Varghese N."/>
            <person name="Submissions S."/>
        </authorList>
    </citation>
    <scope>NUCLEOTIDE SEQUENCE [LARGE SCALE GENOMIC DNA]</scope>
    <source>
        <strain evidence="9">DSM 16219</strain>
    </source>
</reference>
<dbReference type="InterPro" id="IPR010137">
    <property type="entry name" value="Lipid_A_LpxA"/>
</dbReference>
<dbReference type="EMBL" id="FQZU01000001">
    <property type="protein sequence ID" value="SHI61783.1"/>
    <property type="molecule type" value="Genomic_DNA"/>
</dbReference>
<dbReference type="UniPathway" id="UPA00359">
    <property type="reaction ID" value="UER00477"/>
</dbReference>
<keyword evidence="1 6" id="KW-0444">Lipid biosynthesis</keyword>
<dbReference type="Gene3D" id="2.160.10.10">
    <property type="entry name" value="Hexapeptide repeat proteins"/>
    <property type="match status" value="1"/>
</dbReference>
<keyword evidence="6" id="KW-0677">Repeat</keyword>
<dbReference type="SUPFAM" id="SSF51161">
    <property type="entry name" value="Trimeric LpxA-like enzymes"/>
    <property type="match status" value="1"/>
</dbReference>
<dbReference type="NCBIfam" id="TIGR01852">
    <property type="entry name" value="lipid_A_lpxA"/>
    <property type="match status" value="1"/>
</dbReference>
<dbReference type="GO" id="GO:0008780">
    <property type="term" value="F:acyl-[acyl-carrier-protein]-UDP-N-acetylglucosamine O-acyltransferase activity"/>
    <property type="evidence" value="ECO:0007669"/>
    <property type="project" value="UniProtKB-UniRule"/>
</dbReference>
<dbReference type="PIRSF" id="PIRSF000456">
    <property type="entry name" value="UDP-GlcNAc_acltr"/>
    <property type="match status" value="1"/>
</dbReference>
<accession>A0A1M6CLH7</accession>
<evidence type="ECO:0000256" key="2">
    <source>
        <dbReference type="ARBA" id="ARBA00022556"/>
    </source>
</evidence>
<protein>
    <recommendedName>
        <fullName evidence="6">Acyl-[acyl-carrier-protein]--UDP-N-acetylglucosamine O-acyltransferase</fullName>
        <shortName evidence="6">UDP-N-acetylglucosamine acyltransferase</shortName>
        <ecNumber evidence="6">2.3.1.129</ecNumber>
    </recommendedName>
</protein>
<comment type="catalytic activity">
    <reaction evidence="6">
        <text>a (3R)-hydroxyacyl-[ACP] + UDP-N-acetyl-alpha-D-glucosamine = a UDP-3-O-[(3R)-3-hydroxyacyl]-N-acetyl-alpha-D-glucosamine + holo-[ACP]</text>
        <dbReference type="Rhea" id="RHEA:67812"/>
        <dbReference type="Rhea" id="RHEA-COMP:9685"/>
        <dbReference type="Rhea" id="RHEA-COMP:9945"/>
        <dbReference type="ChEBI" id="CHEBI:57705"/>
        <dbReference type="ChEBI" id="CHEBI:64479"/>
        <dbReference type="ChEBI" id="CHEBI:78827"/>
        <dbReference type="ChEBI" id="CHEBI:173225"/>
        <dbReference type="EC" id="2.3.1.129"/>
    </reaction>
</comment>
<dbReference type="Pfam" id="PF13720">
    <property type="entry name" value="Acetyltransf_11"/>
    <property type="match status" value="1"/>
</dbReference>
<name>A0A1M6CLH7_9BACT</name>
<dbReference type="Gene3D" id="1.20.1180.10">
    <property type="entry name" value="Udp N-acetylglucosamine O-acyltransferase, C-terminal domain"/>
    <property type="match status" value="1"/>
</dbReference>
<dbReference type="GO" id="GO:0009245">
    <property type="term" value="P:lipid A biosynthetic process"/>
    <property type="evidence" value="ECO:0007669"/>
    <property type="project" value="UniProtKB-UniRule"/>
</dbReference>
<dbReference type="CDD" id="cd03351">
    <property type="entry name" value="LbH_UDP-GlcNAc_AT"/>
    <property type="match status" value="1"/>
</dbReference>
<evidence type="ECO:0000259" key="7">
    <source>
        <dbReference type="Pfam" id="PF13720"/>
    </source>
</evidence>
<dbReference type="InterPro" id="IPR001451">
    <property type="entry name" value="Hexapep"/>
</dbReference>
<dbReference type="NCBIfam" id="NF003657">
    <property type="entry name" value="PRK05289.1"/>
    <property type="match status" value="1"/>
</dbReference>
<comment type="subcellular location">
    <subcellularLocation>
        <location evidence="6">Cytoplasm</location>
    </subcellularLocation>
</comment>
<evidence type="ECO:0000256" key="5">
    <source>
        <dbReference type="ARBA" id="ARBA00023315"/>
    </source>
</evidence>
<dbReference type="STRING" id="1121393.SAMN02745216_00270"/>
<keyword evidence="2 6" id="KW-0441">Lipid A biosynthesis</keyword>
<organism evidence="8 9">
    <name type="scientific">Desulfatibacillum alkenivorans DSM 16219</name>
    <dbReference type="NCBI Taxonomy" id="1121393"/>
    <lineage>
        <taxon>Bacteria</taxon>
        <taxon>Pseudomonadati</taxon>
        <taxon>Thermodesulfobacteriota</taxon>
        <taxon>Desulfobacteria</taxon>
        <taxon>Desulfobacterales</taxon>
        <taxon>Desulfatibacillaceae</taxon>
        <taxon>Desulfatibacillum</taxon>
    </lineage>
</organism>
<sequence length="262" mass="28069">MIHEQAIVHKGAEIGANVSIGPFTVIGNNVKIGDNTVIGSMVTIDEFTTIGADCRIFHHAAIGATPQSVKFAGEESHVVIGDRCLVREFVTIHRGTGFGGGLTKLGDDNFLMAYTHIAHDCITGKGVLFSNAATLAGHVEIGDYASIGGLVAIHQFTRVGDYAFVGGKSAVPKDIPPYVLAAGDRARLHGLNKVGLKRHGFTPEVLDALKKAYRIIFRIGLTMNEAIERVKAEVPDLPEVQTFLQFLESSKRGVTRGKPGRD</sequence>
<evidence type="ECO:0000313" key="8">
    <source>
        <dbReference type="EMBL" id="SHI61783.1"/>
    </source>
</evidence>
<gene>
    <name evidence="6" type="primary">lpxA</name>
    <name evidence="8" type="ORF">SAMN02745216_00270</name>
</gene>
<comment type="function">
    <text evidence="6">Involved in the biosynthesis of lipid A, a phosphorylated glycolipid that anchors the lipopolysaccharide to the outer membrane of the cell.</text>
</comment>
<comment type="pathway">
    <text evidence="6">Glycolipid biosynthesis; lipid IV(A) biosynthesis; lipid IV(A) from (3R)-3-hydroxytetradecanoyl-[acyl-carrier-protein] and UDP-N-acetyl-alpha-D-glucosamine: step 1/6.</text>
</comment>
<comment type="similarity">
    <text evidence="6">Belongs to the transferase hexapeptide repeat family. LpxA subfamily.</text>
</comment>
<dbReference type="Proteomes" id="UP000183994">
    <property type="component" value="Unassembled WGS sequence"/>
</dbReference>